<keyword evidence="7" id="KW-0472">Membrane</keyword>
<feature type="domain" description="EGF-like" evidence="9">
    <location>
        <begin position="310"/>
        <end position="347"/>
    </location>
</feature>
<dbReference type="PROSITE" id="PS01186">
    <property type="entry name" value="EGF_2"/>
    <property type="match status" value="3"/>
</dbReference>
<feature type="signal peptide" evidence="8">
    <location>
        <begin position="1"/>
        <end position="18"/>
    </location>
</feature>
<dbReference type="InterPro" id="IPR051022">
    <property type="entry name" value="Notch_Cell-Fate_Det"/>
</dbReference>
<dbReference type="InterPro" id="IPR007527">
    <property type="entry name" value="Znf_SWIM"/>
</dbReference>
<feature type="domain" description="EGF-like" evidence="9">
    <location>
        <begin position="142"/>
        <end position="188"/>
    </location>
</feature>
<keyword evidence="3" id="KW-0677">Repeat</keyword>
<evidence type="ECO:0000313" key="11">
    <source>
        <dbReference type="EMBL" id="KAL3771974.1"/>
    </source>
</evidence>
<proteinExistence type="predicted"/>
<keyword evidence="7" id="KW-1133">Transmembrane helix</keyword>
<sequence>MKQSSIKLLALLPNLIASSRLNTECPGGLVCHHGGECSTGDQPASERYTLSADLPWTEQLSINNEHCINCHEGFGGVDCSRKYEICDESDPDSPTCFNGGKCFKMGIDADTGKYDYMCDCSAATDLTGGKFHYAGEFCQHIEEVKCDDEMFCTNGGECVAALGGGDGSKEYGHFECLCPEGRSGTHCEFLDTQVELSECSLECERGVCAKGFKSFAYLLGSGAFPPELATDLISDSGEHCVCPSGYTGLTCEIEVVVCGGSKFCYHGSTCIEDSSGNPMCDCNSAHTNDKSYAGLSCEHVSSTFCTPGVDQDQKDSFCVNGGKCIEDPDTRHEGCVCPDGYSGDLCEIQSDIEPTCSLECENGGSCRFGVKGVKDSYDDLGLLIFGAKQVNGMYCSCPSGFTGVKCETEVNHCHVSDTGDSHFCLNGTPCDSEDPNLKGVTKKFGCNCNGDETKDEITQMLAGRFCEYAVTEYCLEEVAYGGSHSFCTNGGKCKKRNKRGDDTHHGCCCPSGYEGDFCQFPTGTLKSGTPVTWSAMEQCQVNKNSNKAAHTVVESVEFIEEEIEESEAKTKGHHDKSKTTAVLSSLLVVSIVAGVAGFAYLKRDQREEHEYDADAVWPPPGSNLAPMGRTWTYPASGDSNPSQWEYSNQHGTLHDVVIN</sequence>
<feature type="disulfide bond" evidence="5">
    <location>
        <begin position="178"/>
        <end position="187"/>
    </location>
</feature>
<feature type="domain" description="EGF-like" evidence="9">
    <location>
        <begin position="254"/>
        <end position="298"/>
    </location>
</feature>
<feature type="transmembrane region" description="Helical" evidence="7">
    <location>
        <begin position="581"/>
        <end position="601"/>
    </location>
</feature>
<dbReference type="PROSITE" id="PS50966">
    <property type="entry name" value="ZF_SWIM"/>
    <property type="match status" value="1"/>
</dbReference>
<evidence type="ECO:0000256" key="2">
    <source>
        <dbReference type="ARBA" id="ARBA00022729"/>
    </source>
</evidence>
<feature type="disulfide bond" evidence="5">
    <location>
        <begin position="318"/>
        <end position="335"/>
    </location>
</feature>
<evidence type="ECO:0000256" key="7">
    <source>
        <dbReference type="SAM" id="Phobius"/>
    </source>
</evidence>
<keyword evidence="6" id="KW-0479">Metal-binding</keyword>
<keyword evidence="2 8" id="KW-0732">Signal</keyword>
<organism evidence="11 12">
    <name type="scientific">Cyclotella atomus</name>
    <dbReference type="NCBI Taxonomy" id="382360"/>
    <lineage>
        <taxon>Eukaryota</taxon>
        <taxon>Sar</taxon>
        <taxon>Stramenopiles</taxon>
        <taxon>Ochrophyta</taxon>
        <taxon>Bacillariophyta</taxon>
        <taxon>Coscinodiscophyceae</taxon>
        <taxon>Thalassiosirophycidae</taxon>
        <taxon>Stephanodiscales</taxon>
        <taxon>Stephanodiscaceae</taxon>
        <taxon>Cyclotella</taxon>
    </lineage>
</organism>
<gene>
    <name evidence="11" type="ORF">ACHAWO_009165</name>
</gene>
<dbReference type="SUPFAM" id="SSF57196">
    <property type="entry name" value="EGF/Laminin"/>
    <property type="match status" value="2"/>
</dbReference>
<keyword evidence="12" id="KW-1185">Reference proteome</keyword>
<dbReference type="SMART" id="SM00181">
    <property type="entry name" value="EGF"/>
    <property type="match status" value="8"/>
</dbReference>
<evidence type="ECO:0000256" key="8">
    <source>
        <dbReference type="SAM" id="SignalP"/>
    </source>
</evidence>
<dbReference type="EMBL" id="JALLPJ020001276">
    <property type="protein sequence ID" value="KAL3771974.1"/>
    <property type="molecule type" value="Genomic_DNA"/>
</dbReference>
<evidence type="ECO:0000259" key="9">
    <source>
        <dbReference type="PROSITE" id="PS50026"/>
    </source>
</evidence>
<evidence type="ECO:0000256" key="6">
    <source>
        <dbReference type="PROSITE-ProRule" id="PRU00325"/>
    </source>
</evidence>
<name>A0ABD3N8L4_9STRA</name>
<accession>A0ABD3N8L4</accession>
<dbReference type="AlphaFoldDB" id="A0ABD3N8L4"/>
<dbReference type="PANTHER" id="PTHR24049">
    <property type="entry name" value="CRUMBS FAMILY MEMBER"/>
    <property type="match status" value="1"/>
</dbReference>
<dbReference type="Gene3D" id="2.10.25.10">
    <property type="entry name" value="Laminin"/>
    <property type="match status" value="4"/>
</dbReference>
<dbReference type="PROSITE" id="PS00022">
    <property type="entry name" value="EGF_1"/>
    <property type="match status" value="3"/>
</dbReference>
<evidence type="ECO:0000256" key="3">
    <source>
        <dbReference type="ARBA" id="ARBA00022737"/>
    </source>
</evidence>
<evidence type="ECO:0000256" key="5">
    <source>
        <dbReference type="PROSITE-ProRule" id="PRU00076"/>
    </source>
</evidence>
<keyword evidence="4 5" id="KW-1015">Disulfide bond</keyword>
<reference evidence="11 12" key="1">
    <citation type="submission" date="2024-10" db="EMBL/GenBank/DDBJ databases">
        <title>Updated reference genomes for cyclostephanoid diatoms.</title>
        <authorList>
            <person name="Roberts W.R."/>
            <person name="Alverson A.J."/>
        </authorList>
    </citation>
    <scope>NUCLEOTIDE SEQUENCE [LARGE SCALE GENOMIC DNA]</scope>
    <source>
        <strain evidence="11 12">AJA010-31</strain>
    </source>
</reference>
<keyword evidence="6" id="KW-0862">Zinc</keyword>
<keyword evidence="6" id="KW-0863">Zinc-finger</keyword>
<evidence type="ECO:0000256" key="1">
    <source>
        <dbReference type="ARBA" id="ARBA00022536"/>
    </source>
</evidence>
<dbReference type="GO" id="GO:0008270">
    <property type="term" value="F:zinc ion binding"/>
    <property type="evidence" value="ECO:0007669"/>
    <property type="project" value="UniProtKB-KW"/>
</dbReference>
<evidence type="ECO:0000313" key="12">
    <source>
        <dbReference type="Proteomes" id="UP001530400"/>
    </source>
</evidence>
<feature type="disulfide bond" evidence="5">
    <location>
        <begin position="337"/>
        <end position="346"/>
    </location>
</feature>
<dbReference type="InterPro" id="IPR000742">
    <property type="entry name" value="EGF"/>
</dbReference>
<keyword evidence="1 5" id="KW-0245">EGF-like domain</keyword>
<evidence type="ECO:0000259" key="10">
    <source>
        <dbReference type="PROSITE" id="PS50966"/>
    </source>
</evidence>
<dbReference type="Proteomes" id="UP001530400">
    <property type="component" value="Unassembled WGS sequence"/>
</dbReference>
<comment type="caution">
    <text evidence="11">The sequence shown here is derived from an EMBL/GenBank/DDBJ whole genome shotgun (WGS) entry which is preliminary data.</text>
</comment>
<dbReference type="PANTHER" id="PTHR24049:SF22">
    <property type="entry name" value="DROSOPHILA CRUMBS HOMOLOG"/>
    <property type="match status" value="1"/>
</dbReference>
<evidence type="ECO:0000256" key="4">
    <source>
        <dbReference type="ARBA" id="ARBA00023157"/>
    </source>
</evidence>
<feature type="chain" id="PRO_5044807713" evidence="8">
    <location>
        <begin position="19"/>
        <end position="659"/>
    </location>
</feature>
<comment type="caution">
    <text evidence="5">Lacks conserved residue(s) required for the propagation of feature annotation.</text>
</comment>
<keyword evidence="7" id="KW-0812">Transmembrane</keyword>
<feature type="domain" description="SWIM-type" evidence="10">
    <location>
        <begin position="103"/>
        <end position="149"/>
    </location>
</feature>
<dbReference type="PROSITE" id="PS50026">
    <property type="entry name" value="EGF_3"/>
    <property type="match status" value="3"/>
</dbReference>
<protein>
    <submittedName>
        <fullName evidence="11">Uncharacterized protein</fullName>
    </submittedName>
</protein>